<dbReference type="InterPro" id="IPR007064">
    <property type="entry name" value="Nmd3_N"/>
</dbReference>
<dbReference type="Gene3D" id="2.40.50.140">
    <property type="entry name" value="Nucleic acid-binding proteins"/>
    <property type="match status" value="1"/>
</dbReference>
<dbReference type="EMBL" id="QLOE01000001">
    <property type="protein sequence ID" value="RAO79779.1"/>
    <property type="molecule type" value="Genomic_DNA"/>
</dbReference>
<dbReference type="InterPro" id="IPR012340">
    <property type="entry name" value="NA-bd_OB-fold"/>
</dbReference>
<dbReference type="RefSeq" id="WP_112093089.1">
    <property type="nucleotide sequence ID" value="NZ_QLOE01000001.1"/>
</dbReference>
<evidence type="ECO:0000313" key="2">
    <source>
        <dbReference type="EMBL" id="RAO79779.1"/>
    </source>
</evidence>
<sequence>MGGNFCIKCGRSNTRLYKGLCKECFLEEYKLLEVPERIEVEVCAHCNAQLINGKWTGRGVPEDEIIYRALENNIEKKVDDVIVDLEILQKRGTISSCLVRAKAKILGEEITQDFYTEVRLKKIVCPYCSKYRSGYYEAVIQLRADERSLGPEEIKEAEQIIEKTLQRLWGKDKLAYLAKKTMQKEGVDYYIGSYKAAKRVIAALREEFGGLVKESPRLMGRDKSTGKNIYRIWISFKLPKFKKGDLISYKGRVGIIKAMNSHGILFYDLDRREMSTTLWREYQKIERIATPEDIKKTTVTAISPTKIQILDPISYEPIDLELKPGMENLKIGDQVSVVQIGNKTYILW</sequence>
<dbReference type="GO" id="GO:0043023">
    <property type="term" value="F:ribosomal large subunit binding"/>
    <property type="evidence" value="ECO:0007669"/>
    <property type="project" value="InterPro"/>
</dbReference>
<accession>A0A328PBJ6</accession>
<comment type="caution">
    <text evidence="2">The sequence shown here is derived from an EMBL/GenBank/DDBJ whole genome shotgun (WGS) entry which is preliminary data.</text>
</comment>
<dbReference type="InterPro" id="IPR039768">
    <property type="entry name" value="Nmd3"/>
</dbReference>
<name>A0A328PBJ6_9EURY</name>
<dbReference type="GO" id="GO:0005737">
    <property type="term" value="C:cytoplasm"/>
    <property type="evidence" value="ECO:0007669"/>
    <property type="project" value="TreeGrafter"/>
</dbReference>
<dbReference type="AlphaFoldDB" id="A0A328PBJ6"/>
<dbReference type="Proteomes" id="UP000249782">
    <property type="component" value="Unassembled WGS sequence"/>
</dbReference>
<reference evidence="2 3" key="1">
    <citation type="submission" date="2018-06" db="EMBL/GenBank/DDBJ databases">
        <title>Draft genome sequence of hyperthermophilic methanogen Methanothermobacter tenebrarum sp. MCM-B 1447.</title>
        <authorList>
            <person name="Pore S.D."/>
            <person name="Dagar S."/>
            <person name="Dhakephalkar P.K."/>
        </authorList>
    </citation>
    <scope>NUCLEOTIDE SEQUENCE [LARGE SCALE GENOMIC DNA]</scope>
    <source>
        <strain evidence="2 3">MCM B 1447</strain>
    </source>
</reference>
<gene>
    <name evidence="2" type="ORF">DPC56_00380</name>
</gene>
<dbReference type="OrthoDB" id="15051at2157"/>
<dbReference type="Pfam" id="PF04981">
    <property type="entry name" value="NMD3"/>
    <property type="match status" value="1"/>
</dbReference>
<evidence type="ECO:0000313" key="3">
    <source>
        <dbReference type="Proteomes" id="UP000249782"/>
    </source>
</evidence>
<evidence type="ECO:0000259" key="1">
    <source>
        <dbReference type="Pfam" id="PF04981"/>
    </source>
</evidence>
<feature type="domain" description="Nmd3 N-terminal" evidence="1">
    <location>
        <begin position="6"/>
        <end position="238"/>
    </location>
</feature>
<organism evidence="2 3">
    <name type="scientific">Methanothermobacter tenebrarum</name>
    <dbReference type="NCBI Taxonomy" id="680118"/>
    <lineage>
        <taxon>Archaea</taxon>
        <taxon>Methanobacteriati</taxon>
        <taxon>Methanobacteriota</taxon>
        <taxon>Methanomada group</taxon>
        <taxon>Methanobacteria</taxon>
        <taxon>Methanobacteriales</taxon>
        <taxon>Methanobacteriaceae</taxon>
        <taxon>Methanothermobacter</taxon>
    </lineage>
</organism>
<proteinExistence type="predicted"/>
<dbReference type="PANTHER" id="PTHR12746:SF2">
    <property type="entry name" value="60S RIBOSOMAL EXPORT PROTEIN NMD3"/>
    <property type="match status" value="1"/>
</dbReference>
<dbReference type="PANTHER" id="PTHR12746">
    <property type="entry name" value="NONSENSE-MEDIATED MRNA DECAY PROTEIN 3"/>
    <property type="match status" value="1"/>
</dbReference>
<protein>
    <recommendedName>
        <fullName evidence="1">Nmd3 N-terminal domain-containing protein</fullName>
    </recommendedName>
</protein>
<keyword evidence="3" id="KW-1185">Reference proteome</keyword>